<dbReference type="PANTHER" id="PTHR31321">
    <property type="entry name" value="ACYL-COA THIOESTER HYDROLASE YBHC-RELATED"/>
    <property type="match status" value="1"/>
</dbReference>
<dbReference type="FunFam" id="2.160.20.10:FF:000008">
    <property type="entry name" value="Pectinesterase"/>
    <property type="match status" value="1"/>
</dbReference>
<name>A0AA38CHZ4_TAXCH</name>
<gene>
    <name evidence="14" type="ORF">KI387_029394</name>
</gene>
<dbReference type="InterPro" id="IPR012334">
    <property type="entry name" value="Pectin_lyas_fold"/>
</dbReference>
<dbReference type="AlphaFoldDB" id="A0AA38CHZ4"/>
<keyword evidence="15" id="KW-1185">Reference proteome</keyword>
<dbReference type="InterPro" id="IPR033131">
    <property type="entry name" value="Pectinesterase_Asp_AS"/>
</dbReference>
<dbReference type="Proteomes" id="UP000824469">
    <property type="component" value="Unassembled WGS sequence"/>
</dbReference>
<comment type="pathway">
    <text evidence="3 12">Glycan metabolism; pectin degradation; 2-dehydro-3-deoxy-D-gluconate from pectin: step 1/5.</text>
</comment>
<dbReference type="InterPro" id="IPR000070">
    <property type="entry name" value="Pectinesterase_cat"/>
</dbReference>
<dbReference type="Pfam" id="PF01095">
    <property type="entry name" value="Pectinesterase"/>
    <property type="match status" value="1"/>
</dbReference>
<evidence type="ECO:0000256" key="2">
    <source>
        <dbReference type="ARBA" id="ARBA00004613"/>
    </source>
</evidence>
<comment type="catalytic activity">
    <reaction evidence="10 12">
        <text>[(1-&gt;4)-alpha-D-galacturonosyl methyl ester](n) + n H2O = [(1-&gt;4)-alpha-D-galacturonosyl](n) + n methanol + n H(+)</text>
        <dbReference type="Rhea" id="RHEA:22380"/>
        <dbReference type="Rhea" id="RHEA-COMP:14570"/>
        <dbReference type="Rhea" id="RHEA-COMP:14573"/>
        <dbReference type="ChEBI" id="CHEBI:15377"/>
        <dbReference type="ChEBI" id="CHEBI:15378"/>
        <dbReference type="ChEBI" id="CHEBI:17790"/>
        <dbReference type="ChEBI" id="CHEBI:140522"/>
        <dbReference type="ChEBI" id="CHEBI:140523"/>
        <dbReference type="EC" id="3.1.1.11"/>
    </reaction>
</comment>
<dbReference type="Gene3D" id="2.160.20.10">
    <property type="entry name" value="Single-stranded right-handed beta-helix, Pectin lyase-like"/>
    <property type="match status" value="1"/>
</dbReference>
<reference evidence="14 15" key="1">
    <citation type="journal article" date="2021" name="Nat. Plants">
        <title>The Taxus genome provides insights into paclitaxel biosynthesis.</title>
        <authorList>
            <person name="Xiong X."/>
            <person name="Gou J."/>
            <person name="Liao Q."/>
            <person name="Li Y."/>
            <person name="Zhou Q."/>
            <person name="Bi G."/>
            <person name="Li C."/>
            <person name="Du R."/>
            <person name="Wang X."/>
            <person name="Sun T."/>
            <person name="Guo L."/>
            <person name="Liang H."/>
            <person name="Lu P."/>
            <person name="Wu Y."/>
            <person name="Zhang Z."/>
            <person name="Ro D.K."/>
            <person name="Shang Y."/>
            <person name="Huang S."/>
            <person name="Yan J."/>
        </authorList>
    </citation>
    <scope>NUCLEOTIDE SEQUENCE [LARGE SCALE GENOMIC DNA]</scope>
    <source>
        <strain evidence="14">Ta-2019</strain>
    </source>
</reference>
<proteinExistence type="inferred from homology"/>
<keyword evidence="7" id="KW-0732">Signal</keyword>
<protein>
    <recommendedName>
        <fullName evidence="5 12">Pectinesterase</fullName>
        <ecNumber evidence="5 12">3.1.1.11</ecNumber>
    </recommendedName>
</protein>
<evidence type="ECO:0000313" key="14">
    <source>
        <dbReference type="EMBL" id="KAH9297712.1"/>
    </source>
</evidence>
<dbReference type="SUPFAM" id="SSF51126">
    <property type="entry name" value="Pectin lyase-like"/>
    <property type="match status" value="1"/>
</dbReference>
<dbReference type="EMBL" id="JAHRHJ020000010">
    <property type="protein sequence ID" value="KAH9297712.1"/>
    <property type="molecule type" value="Genomic_DNA"/>
</dbReference>
<feature type="active site" evidence="11">
    <location>
        <position position="235"/>
    </location>
</feature>
<organism evidence="14 15">
    <name type="scientific">Taxus chinensis</name>
    <name type="common">Chinese yew</name>
    <name type="synonym">Taxus wallichiana var. chinensis</name>
    <dbReference type="NCBI Taxonomy" id="29808"/>
    <lineage>
        <taxon>Eukaryota</taxon>
        <taxon>Viridiplantae</taxon>
        <taxon>Streptophyta</taxon>
        <taxon>Embryophyta</taxon>
        <taxon>Tracheophyta</taxon>
        <taxon>Spermatophyta</taxon>
        <taxon>Pinopsida</taxon>
        <taxon>Pinidae</taxon>
        <taxon>Conifers II</taxon>
        <taxon>Cupressales</taxon>
        <taxon>Taxaceae</taxon>
        <taxon>Taxus</taxon>
    </lineage>
</organism>
<evidence type="ECO:0000256" key="5">
    <source>
        <dbReference type="ARBA" id="ARBA00013229"/>
    </source>
</evidence>
<comment type="similarity">
    <text evidence="4">Belongs to the pectinesterase family.</text>
</comment>
<evidence type="ECO:0000256" key="10">
    <source>
        <dbReference type="ARBA" id="ARBA00047928"/>
    </source>
</evidence>
<evidence type="ECO:0000313" key="15">
    <source>
        <dbReference type="Proteomes" id="UP000824469"/>
    </source>
</evidence>
<evidence type="ECO:0000256" key="7">
    <source>
        <dbReference type="ARBA" id="ARBA00022729"/>
    </source>
</evidence>
<evidence type="ECO:0000256" key="6">
    <source>
        <dbReference type="ARBA" id="ARBA00022525"/>
    </source>
</evidence>
<evidence type="ECO:0000256" key="11">
    <source>
        <dbReference type="PROSITE-ProRule" id="PRU10040"/>
    </source>
</evidence>
<dbReference type="PANTHER" id="PTHR31321:SF57">
    <property type="entry name" value="PECTINESTERASE 53-RELATED"/>
    <property type="match status" value="1"/>
</dbReference>
<dbReference type="GO" id="GO:0045490">
    <property type="term" value="P:pectin catabolic process"/>
    <property type="evidence" value="ECO:0007669"/>
    <property type="project" value="UniProtKB-UniRule"/>
</dbReference>
<evidence type="ECO:0000256" key="8">
    <source>
        <dbReference type="ARBA" id="ARBA00022801"/>
    </source>
</evidence>
<evidence type="ECO:0000256" key="1">
    <source>
        <dbReference type="ARBA" id="ARBA00004196"/>
    </source>
</evidence>
<evidence type="ECO:0000256" key="12">
    <source>
        <dbReference type="RuleBase" id="RU000589"/>
    </source>
</evidence>
<dbReference type="PROSITE" id="PS00503">
    <property type="entry name" value="PECTINESTERASE_2"/>
    <property type="match status" value="1"/>
</dbReference>
<sequence>MMKQHRPIVVISIIIVVVGVSVVESLHTTGHKRKPVHTRALNLQAEYTKWIRWIGTLRHSLYKPAKNLLVPSFYLVVDTTEGVGDFTSVQEAIDNLPFINIVRVVIKINAGIYQEKVSIPITKAFITLEGAGADCTIIQWGDMAGTLGPDGRPLGTYNSATVAINSPYFIAKNITFKNTAPVPPPGAIGRQAVALRITGDAAAFFGCSFLGAQDTLYDHTGRHYFKNCFIEGSVDFIFGNGLSLYEGCVVHGISNTYGAVTAQKRESSADDTGFAFVRCKVTGSGAFYLGRAWGTFSRVVFAYTYMDKIIMPVGWQNMGDPHKELTVFFGQYKCSGGGASFSGRVSWSRELTDEEVKPFLALTFIDGHDWISL</sequence>
<evidence type="ECO:0000259" key="13">
    <source>
        <dbReference type="Pfam" id="PF01095"/>
    </source>
</evidence>
<evidence type="ECO:0000256" key="9">
    <source>
        <dbReference type="ARBA" id="ARBA00023085"/>
    </source>
</evidence>
<dbReference type="OMA" id="NCMVTGT"/>
<dbReference type="GO" id="GO:0005576">
    <property type="term" value="C:extracellular region"/>
    <property type="evidence" value="ECO:0007669"/>
    <property type="project" value="UniProtKB-SubCell"/>
</dbReference>
<keyword evidence="6" id="KW-0964">Secreted</keyword>
<keyword evidence="9 12" id="KW-0063">Aspartyl esterase</keyword>
<comment type="caution">
    <text evidence="14">The sequence shown here is derived from an EMBL/GenBank/DDBJ whole genome shotgun (WGS) entry which is preliminary data.</text>
</comment>
<comment type="subcellular location">
    <subcellularLocation>
        <location evidence="1">Cell envelope</location>
    </subcellularLocation>
    <subcellularLocation>
        <location evidence="2">Secreted</location>
    </subcellularLocation>
</comment>
<dbReference type="GO" id="GO:0030599">
    <property type="term" value="F:pectinesterase activity"/>
    <property type="evidence" value="ECO:0007669"/>
    <property type="project" value="UniProtKB-UniRule"/>
</dbReference>
<feature type="domain" description="Pectinesterase catalytic" evidence="13">
    <location>
        <begin position="77"/>
        <end position="367"/>
    </location>
</feature>
<dbReference type="GO" id="GO:0042545">
    <property type="term" value="P:cell wall modification"/>
    <property type="evidence" value="ECO:0007669"/>
    <property type="project" value="UniProtKB-UniRule"/>
</dbReference>
<evidence type="ECO:0000256" key="3">
    <source>
        <dbReference type="ARBA" id="ARBA00005184"/>
    </source>
</evidence>
<keyword evidence="8 12" id="KW-0378">Hydrolase</keyword>
<evidence type="ECO:0000256" key="4">
    <source>
        <dbReference type="ARBA" id="ARBA00008891"/>
    </source>
</evidence>
<accession>A0AA38CHZ4</accession>
<dbReference type="InterPro" id="IPR011050">
    <property type="entry name" value="Pectin_lyase_fold/virulence"/>
</dbReference>
<dbReference type="EC" id="3.1.1.11" evidence="5 12"/>